<dbReference type="SUPFAM" id="SSF51905">
    <property type="entry name" value="FAD/NAD(P)-binding domain"/>
    <property type="match status" value="1"/>
</dbReference>
<sequence>MALPDPTALVLGAGPAGLGAAALLARAGARVTCLDPRTGPEQAAAQAEHVHILPPDPGPPLRKAAPELAAALSGAAAPDWHYLRLPEGAARTGPFLSRDAAETALHAAATAAGVTFDYGVRPRALAHDTQFEVAFQDGARRADILVDATGAHRWVADALDALGAQLWLDEIAAPGRYCTWSGALPPEAPRRHAMLWQPPDAEASIYLIARADRRLYVTWRGAGAPEASTGPELAEALSRHGLGAMAEIAAAAGPLARIGYVAPPPRLLGMERPGDPLLPAWFTIGDALVQTPPRFGFGMASVFLQLAELASVLDGGPPEPSLLAAAVRERLAAMAEGVWLQAGVLSVA</sequence>
<dbReference type="EMBL" id="JARGYC010000044">
    <property type="protein sequence ID" value="MDF0602226.1"/>
    <property type="molecule type" value="Genomic_DNA"/>
</dbReference>
<keyword evidence="1" id="KW-0503">Monooxygenase</keyword>
<dbReference type="InterPro" id="IPR036188">
    <property type="entry name" value="FAD/NAD-bd_sf"/>
</dbReference>
<dbReference type="RefSeq" id="WP_275568357.1">
    <property type="nucleotide sequence ID" value="NZ_JARGYC010000044.1"/>
</dbReference>
<organism evidence="1 2">
    <name type="scientific">Psychromarinibacter sediminicola</name>
    <dbReference type="NCBI Taxonomy" id="3033385"/>
    <lineage>
        <taxon>Bacteria</taxon>
        <taxon>Pseudomonadati</taxon>
        <taxon>Pseudomonadota</taxon>
        <taxon>Alphaproteobacteria</taxon>
        <taxon>Rhodobacterales</taxon>
        <taxon>Paracoccaceae</taxon>
        <taxon>Psychromarinibacter</taxon>
    </lineage>
</organism>
<evidence type="ECO:0000313" key="1">
    <source>
        <dbReference type="EMBL" id="MDF0602226.1"/>
    </source>
</evidence>
<dbReference type="GO" id="GO:0004497">
    <property type="term" value="F:monooxygenase activity"/>
    <property type="evidence" value="ECO:0007669"/>
    <property type="project" value="UniProtKB-KW"/>
</dbReference>
<keyword evidence="1" id="KW-0560">Oxidoreductase</keyword>
<dbReference type="Pfam" id="PF13450">
    <property type="entry name" value="NAD_binding_8"/>
    <property type="match status" value="1"/>
</dbReference>
<gene>
    <name evidence="1" type="ORF">P1J78_15910</name>
</gene>
<accession>A0AAE3NTN4</accession>
<keyword evidence="2" id="KW-1185">Reference proteome</keyword>
<comment type="caution">
    <text evidence="1">The sequence shown here is derived from an EMBL/GenBank/DDBJ whole genome shotgun (WGS) entry which is preliminary data.</text>
</comment>
<dbReference type="Proteomes" id="UP001220964">
    <property type="component" value="Unassembled WGS sequence"/>
</dbReference>
<dbReference type="Gene3D" id="3.50.50.60">
    <property type="entry name" value="FAD/NAD(P)-binding domain"/>
    <property type="match status" value="1"/>
</dbReference>
<evidence type="ECO:0000313" key="2">
    <source>
        <dbReference type="Proteomes" id="UP001220964"/>
    </source>
</evidence>
<dbReference type="PRINTS" id="PR00420">
    <property type="entry name" value="RNGMNOXGNASE"/>
</dbReference>
<proteinExistence type="predicted"/>
<dbReference type="AlphaFoldDB" id="A0AAE3NTN4"/>
<protein>
    <submittedName>
        <fullName evidence="1">FAD-dependent monooxygenase</fullName>
    </submittedName>
</protein>
<reference evidence="1" key="1">
    <citation type="submission" date="2023-03" db="EMBL/GenBank/DDBJ databases">
        <title>Multiphase analysis and comparison of six strains from genera Psychromarinibacter, Lutimaribacter, and Maritimibacter, including a novel species: Psychromarinibacter sediminicola sp. nov.</title>
        <authorList>
            <person name="Wang Y.-H."/>
            <person name="Ye M.-Q."/>
            <person name="Du Z.-J."/>
        </authorList>
    </citation>
    <scope>NUCLEOTIDE SEQUENCE</scope>
    <source>
        <strain evidence="1">C21-152</strain>
    </source>
</reference>
<name>A0AAE3NTN4_9RHOB</name>